<evidence type="ECO:0000256" key="1">
    <source>
        <dbReference type="SAM" id="MobiDB-lite"/>
    </source>
</evidence>
<dbReference type="EMBL" id="WIGN01000449">
    <property type="protein sequence ID" value="KAF6792692.1"/>
    <property type="molecule type" value="Genomic_DNA"/>
</dbReference>
<name>A0A8H6IRQ0_9PEZI</name>
<reference evidence="2 3" key="1">
    <citation type="journal article" date="2020" name="Phytopathology">
        <title>Genome Sequence Resources of Colletotrichum truncatum, C. plurivorum, C. musicola, and C. sojae: Four Species Pathogenic to Soybean (Glycine max).</title>
        <authorList>
            <person name="Rogerio F."/>
            <person name="Boufleur T.R."/>
            <person name="Ciampi-Guillardi M."/>
            <person name="Sukno S.A."/>
            <person name="Thon M.R."/>
            <person name="Massola Junior N.S."/>
            <person name="Baroncelli R."/>
        </authorList>
    </citation>
    <scope>NUCLEOTIDE SEQUENCE [LARGE SCALE GENOMIC DNA]</scope>
    <source>
        <strain evidence="2 3">LFN0009</strain>
    </source>
</reference>
<accession>A0A8H6IRQ0</accession>
<organism evidence="2 3">
    <name type="scientific">Colletotrichum sojae</name>
    <dbReference type="NCBI Taxonomy" id="2175907"/>
    <lineage>
        <taxon>Eukaryota</taxon>
        <taxon>Fungi</taxon>
        <taxon>Dikarya</taxon>
        <taxon>Ascomycota</taxon>
        <taxon>Pezizomycotina</taxon>
        <taxon>Sordariomycetes</taxon>
        <taxon>Hypocreomycetidae</taxon>
        <taxon>Glomerellales</taxon>
        <taxon>Glomerellaceae</taxon>
        <taxon>Colletotrichum</taxon>
        <taxon>Colletotrichum orchidearum species complex</taxon>
    </lineage>
</organism>
<evidence type="ECO:0000313" key="2">
    <source>
        <dbReference type="EMBL" id="KAF6792692.1"/>
    </source>
</evidence>
<feature type="compositionally biased region" description="Basic and acidic residues" evidence="1">
    <location>
        <begin position="58"/>
        <end position="74"/>
    </location>
</feature>
<feature type="region of interest" description="Disordered" evidence="1">
    <location>
        <begin position="55"/>
        <end position="90"/>
    </location>
</feature>
<proteinExistence type="predicted"/>
<dbReference type="AlphaFoldDB" id="A0A8H6IRQ0"/>
<dbReference type="Proteomes" id="UP000652219">
    <property type="component" value="Unassembled WGS sequence"/>
</dbReference>
<evidence type="ECO:0000313" key="3">
    <source>
        <dbReference type="Proteomes" id="UP000652219"/>
    </source>
</evidence>
<comment type="caution">
    <text evidence="2">The sequence shown here is derived from an EMBL/GenBank/DDBJ whole genome shotgun (WGS) entry which is preliminary data.</text>
</comment>
<gene>
    <name evidence="2" type="ORF">CSOJ01_14098</name>
</gene>
<protein>
    <submittedName>
        <fullName evidence="2">Uncharacterized protein</fullName>
    </submittedName>
</protein>
<sequence length="90" mass="10633">MPLSEHDDDLGDECRELEQLVLDAAEEWASVREPLRQQQDDPPRDDELDLAEDELELEESHEADEWAALRRPEQDDFPGDQFWQAERQML</sequence>
<keyword evidence="3" id="KW-1185">Reference proteome</keyword>